<evidence type="ECO:0000313" key="2">
    <source>
        <dbReference type="Proteomes" id="UP000187209"/>
    </source>
</evidence>
<dbReference type="AlphaFoldDB" id="A0A1R2BHI7"/>
<protein>
    <submittedName>
        <fullName evidence="1">Uncharacterized protein</fullName>
    </submittedName>
</protein>
<sequence length="200" mass="22564">MGNKDSIFFPCYDQDLPSGRNGIENYGFPSAGPVKAMRKKCSIATSETISIVPIQNCSNRSSVTEFIVNRSESTGEGMLKTPEHTKYNLYSVPSSPGRSQVFESTDYFSRNSRKEGVNLVEKVRSRSLANTPKTSIGPEYKNDELSSRQLYEIIKQKAMNGTSSNESRKLKSNVNITKRKVMNFDPLKLERCKKNNYVHK</sequence>
<keyword evidence="2" id="KW-1185">Reference proteome</keyword>
<organism evidence="1 2">
    <name type="scientific">Stentor coeruleus</name>
    <dbReference type="NCBI Taxonomy" id="5963"/>
    <lineage>
        <taxon>Eukaryota</taxon>
        <taxon>Sar</taxon>
        <taxon>Alveolata</taxon>
        <taxon>Ciliophora</taxon>
        <taxon>Postciliodesmatophora</taxon>
        <taxon>Heterotrichea</taxon>
        <taxon>Heterotrichida</taxon>
        <taxon>Stentoridae</taxon>
        <taxon>Stentor</taxon>
    </lineage>
</organism>
<name>A0A1R2BHI7_9CILI</name>
<reference evidence="1 2" key="1">
    <citation type="submission" date="2016-11" db="EMBL/GenBank/DDBJ databases">
        <title>The macronuclear genome of Stentor coeruleus: a giant cell with tiny introns.</title>
        <authorList>
            <person name="Slabodnick M."/>
            <person name="Ruby J.G."/>
            <person name="Reiff S.B."/>
            <person name="Swart E.C."/>
            <person name="Gosai S."/>
            <person name="Prabakaran S."/>
            <person name="Witkowska E."/>
            <person name="Larue G.E."/>
            <person name="Fisher S."/>
            <person name="Freeman R.M."/>
            <person name="Gunawardena J."/>
            <person name="Chu W."/>
            <person name="Stover N.A."/>
            <person name="Gregory B.D."/>
            <person name="Nowacki M."/>
            <person name="Derisi J."/>
            <person name="Roy S.W."/>
            <person name="Marshall W.F."/>
            <person name="Sood P."/>
        </authorList>
    </citation>
    <scope>NUCLEOTIDE SEQUENCE [LARGE SCALE GENOMIC DNA]</scope>
    <source>
        <strain evidence="1">WM001</strain>
    </source>
</reference>
<proteinExistence type="predicted"/>
<gene>
    <name evidence="1" type="ORF">SteCoe_24439</name>
</gene>
<accession>A0A1R2BHI7</accession>
<dbReference type="Proteomes" id="UP000187209">
    <property type="component" value="Unassembled WGS sequence"/>
</dbReference>
<evidence type="ECO:0000313" key="1">
    <source>
        <dbReference type="EMBL" id="OMJ76220.1"/>
    </source>
</evidence>
<dbReference type="EMBL" id="MPUH01000643">
    <property type="protein sequence ID" value="OMJ76220.1"/>
    <property type="molecule type" value="Genomic_DNA"/>
</dbReference>
<comment type="caution">
    <text evidence="1">The sequence shown here is derived from an EMBL/GenBank/DDBJ whole genome shotgun (WGS) entry which is preliminary data.</text>
</comment>